<dbReference type="EMBL" id="MN739749">
    <property type="protein sequence ID" value="QHT24782.1"/>
    <property type="molecule type" value="Genomic_DNA"/>
</dbReference>
<dbReference type="PANTHER" id="PTHR24188">
    <property type="entry name" value="ANKYRIN REPEAT PROTEIN"/>
    <property type="match status" value="1"/>
</dbReference>
<dbReference type="PANTHER" id="PTHR24188:SF29">
    <property type="entry name" value="GH09064P"/>
    <property type="match status" value="1"/>
</dbReference>
<evidence type="ECO:0000313" key="3">
    <source>
        <dbReference type="EMBL" id="QHT24782.1"/>
    </source>
</evidence>
<protein>
    <submittedName>
        <fullName evidence="3">Uncharacterized protein</fullName>
    </submittedName>
</protein>
<keyword evidence="1" id="KW-0677">Repeat</keyword>
<dbReference type="SUPFAM" id="SSF48403">
    <property type="entry name" value="Ankyrin repeat"/>
    <property type="match status" value="1"/>
</dbReference>
<proteinExistence type="predicted"/>
<reference evidence="3" key="1">
    <citation type="journal article" date="2020" name="Nature">
        <title>Giant virus diversity and host interactions through global metagenomics.</title>
        <authorList>
            <person name="Schulz F."/>
            <person name="Roux S."/>
            <person name="Paez-Espino D."/>
            <person name="Jungbluth S."/>
            <person name="Walsh D.A."/>
            <person name="Denef V.J."/>
            <person name="McMahon K.D."/>
            <person name="Konstantinidis K.T."/>
            <person name="Eloe-Fadrosh E.A."/>
            <person name="Kyrpides N.C."/>
            <person name="Woyke T."/>
        </authorList>
    </citation>
    <scope>NUCLEOTIDE SEQUENCE</scope>
    <source>
        <strain evidence="3">GVMAG-M-3300023179-150</strain>
    </source>
</reference>
<dbReference type="PROSITE" id="PS50088">
    <property type="entry name" value="ANK_REPEAT"/>
    <property type="match status" value="2"/>
</dbReference>
<accession>A0A6C0E7R0</accession>
<evidence type="ECO:0000256" key="1">
    <source>
        <dbReference type="ARBA" id="ARBA00022737"/>
    </source>
</evidence>
<dbReference type="Gene3D" id="1.25.40.20">
    <property type="entry name" value="Ankyrin repeat-containing domain"/>
    <property type="match status" value="2"/>
</dbReference>
<organism evidence="3">
    <name type="scientific">viral metagenome</name>
    <dbReference type="NCBI Taxonomy" id="1070528"/>
    <lineage>
        <taxon>unclassified sequences</taxon>
        <taxon>metagenomes</taxon>
        <taxon>organismal metagenomes</taxon>
    </lineage>
</organism>
<dbReference type="InterPro" id="IPR036770">
    <property type="entry name" value="Ankyrin_rpt-contain_sf"/>
</dbReference>
<keyword evidence="2" id="KW-0040">ANK repeat</keyword>
<name>A0A6C0E7R0_9ZZZZ</name>
<sequence>MNNDEYITFGDVTYETIDDFISDQINFNSTNNQQDTHGDKDTILMILVKYSSDNKYLRVIKNLIKTGVDLNIQNIFGMTALMIASELIDSDIEIVKLLIDSGANLEIKNNSGMTALMIASKYTKTIYIDTDIGNRFTEVVKLLVNSGANLNAQDNTGMTALMWALNNWYAVMYNATYLDSMLVPRGSFLETAKIFVDSGADLNIKNNYGYTGLSYLAISGYNFNINYYLKNNPKPTEKIGILLWCAIRINKKNSTQDIIKFIRL</sequence>
<dbReference type="SMART" id="SM00248">
    <property type="entry name" value="ANK"/>
    <property type="match status" value="4"/>
</dbReference>
<dbReference type="AlphaFoldDB" id="A0A6C0E7R0"/>
<dbReference type="InterPro" id="IPR002110">
    <property type="entry name" value="Ankyrin_rpt"/>
</dbReference>
<dbReference type="PROSITE" id="PS50297">
    <property type="entry name" value="ANK_REP_REGION"/>
    <property type="match status" value="1"/>
</dbReference>
<dbReference type="Pfam" id="PF12796">
    <property type="entry name" value="Ank_2"/>
    <property type="match status" value="1"/>
</dbReference>
<evidence type="ECO:0000256" key="2">
    <source>
        <dbReference type="ARBA" id="ARBA00023043"/>
    </source>
</evidence>